<dbReference type="Gene3D" id="3.40.1380.20">
    <property type="entry name" value="Pyruvate kinase, C-terminal domain"/>
    <property type="match status" value="1"/>
</dbReference>
<comment type="similarity">
    <text evidence="4 16">Belongs to the pyruvate kinase family.</text>
</comment>
<evidence type="ECO:0000256" key="2">
    <source>
        <dbReference type="ARBA" id="ARBA00001958"/>
    </source>
</evidence>
<dbReference type="SUPFAM" id="SSF50800">
    <property type="entry name" value="PK beta-barrel domain-like"/>
    <property type="match status" value="1"/>
</dbReference>
<evidence type="ECO:0000313" key="19">
    <source>
        <dbReference type="EMBL" id="SDU60148.1"/>
    </source>
</evidence>
<dbReference type="UniPathway" id="UPA00109">
    <property type="reaction ID" value="UER00188"/>
</dbReference>
<evidence type="ECO:0000259" key="17">
    <source>
        <dbReference type="Pfam" id="PF00224"/>
    </source>
</evidence>
<evidence type="ECO:0000256" key="16">
    <source>
        <dbReference type="RuleBase" id="RU000504"/>
    </source>
</evidence>
<comment type="catalytic activity">
    <reaction evidence="16">
        <text>pyruvate + ATP = phosphoenolpyruvate + ADP + H(+)</text>
        <dbReference type="Rhea" id="RHEA:18157"/>
        <dbReference type="ChEBI" id="CHEBI:15361"/>
        <dbReference type="ChEBI" id="CHEBI:15378"/>
        <dbReference type="ChEBI" id="CHEBI:30616"/>
        <dbReference type="ChEBI" id="CHEBI:58702"/>
        <dbReference type="ChEBI" id="CHEBI:456216"/>
        <dbReference type="EC" id="2.7.1.40"/>
    </reaction>
</comment>
<dbReference type="InterPro" id="IPR040442">
    <property type="entry name" value="Pyrv_kinase-like_dom_sf"/>
</dbReference>
<evidence type="ECO:0000256" key="6">
    <source>
        <dbReference type="ARBA" id="ARBA00018587"/>
    </source>
</evidence>
<evidence type="ECO:0000256" key="3">
    <source>
        <dbReference type="ARBA" id="ARBA00004997"/>
    </source>
</evidence>
<organism evidence="19 20">
    <name type="scientific">Desulfobacula phenolica</name>
    <dbReference type="NCBI Taxonomy" id="90732"/>
    <lineage>
        <taxon>Bacteria</taxon>
        <taxon>Pseudomonadati</taxon>
        <taxon>Thermodesulfobacteriota</taxon>
        <taxon>Desulfobacteria</taxon>
        <taxon>Desulfobacterales</taxon>
        <taxon>Desulfobacteraceae</taxon>
        <taxon>Desulfobacula</taxon>
    </lineage>
</organism>
<reference evidence="20" key="1">
    <citation type="submission" date="2016-10" db="EMBL/GenBank/DDBJ databases">
        <authorList>
            <person name="Varghese N."/>
            <person name="Submissions S."/>
        </authorList>
    </citation>
    <scope>NUCLEOTIDE SEQUENCE [LARGE SCALE GENOMIC DNA]</scope>
    <source>
        <strain evidence="20">DSM 3384</strain>
    </source>
</reference>
<evidence type="ECO:0000256" key="4">
    <source>
        <dbReference type="ARBA" id="ARBA00008663"/>
    </source>
</evidence>
<dbReference type="GO" id="GO:0004743">
    <property type="term" value="F:pyruvate kinase activity"/>
    <property type="evidence" value="ECO:0007669"/>
    <property type="project" value="UniProtKB-UniRule"/>
</dbReference>
<evidence type="ECO:0000256" key="13">
    <source>
        <dbReference type="ARBA" id="ARBA00023152"/>
    </source>
</evidence>
<keyword evidence="14 19" id="KW-0670">Pyruvate</keyword>
<dbReference type="Gene3D" id="2.40.33.10">
    <property type="entry name" value="PK beta-barrel domain-like"/>
    <property type="match status" value="1"/>
</dbReference>
<comment type="cofactor">
    <cofactor evidence="1">
        <name>Mg(2+)</name>
        <dbReference type="ChEBI" id="CHEBI:18420"/>
    </cofactor>
</comment>
<protein>
    <recommendedName>
        <fullName evidence="6 15">Pyruvate kinase</fullName>
        <ecNumber evidence="5 15">2.7.1.40</ecNumber>
    </recommendedName>
</protein>
<evidence type="ECO:0000259" key="18">
    <source>
        <dbReference type="Pfam" id="PF02887"/>
    </source>
</evidence>
<name>A0A1H2JVC2_9BACT</name>
<dbReference type="EMBL" id="FNLL01000016">
    <property type="protein sequence ID" value="SDU60148.1"/>
    <property type="molecule type" value="Genomic_DNA"/>
</dbReference>
<dbReference type="FunFam" id="3.20.20.60:FF:000025">
    <property type="entry name" value="Pyruvate kinase"/>
    <property type="match status" value="1"/>
</dbReference>
<dbReference type="InterPro" id="IPR015806">
    <property type="entry name" value="Pyrv_Knase_insert_dom_sf"/>
</dbReference>
<keyword evidence="7 16" id="KW-0808">Transferase</keyword>
<sequence>MPRKTKIVATISNLNCSPKFIEGLYKAGMNVVRLNTAHMTHDDALEVIENTRKVSDKIAILLDTKGPEIRTCKNNTPLAVKYGDMVRIKGAPGETSTDDIICVSYEDFVKDIPVGSFILIDDGYIALTVMKKDDEYLSCHVENDGVINARKSINIPSVHVKLPALSEKDKKFIEFAADNNLDFIAHSFVRNKNDVLAVQKILDTKNCAIKIIAKIENAEGVENLDEILDHAYGVMIARGDLAVEIPTEQIPLIQKQIVSTCIEKRKPVIVATQMLHSMIESPRPTRAEVSDVANACLDHTDALMLSGETANGKYPETAVRTMAKIAQEVESKKSSFLDVPYTLENKITAYLAKSAVKAALRLNTRAIIAGSLKGKIILSLAAYRGDSPIYAQVYDKRLMRQLALSFGVFADHIPMDTTSTEPLKTAICRLLNEKQFQADDLIIILASSFGVDQGASYIEISTAKKFKEKCS</sequence>
<dbReference type="PRINTS" id="PR01050">
    <property type="entry name" value="PYRUVTKNASE"/>
</dbReference>
<evidence type="ECO:0000256" key="5">
    <source>
        <dbReference type="ARBA" id="ARBA00012142"/>
    </source>
</evidence>
<dbReference type="InterPro" id="IPR015795">
    <property type="entry name" value="Pyrv_Knase_C"/>
</dbReference>
<dbReference type="InterPro" id="IPR015793">
    <property type="entry name" value="Pyrv_Knase_brl"/>
</dbReference>
<keyword evidence="10 16" id="KW-0418">Kinase</keyword>
<dbReference type="EC" id="2.7.1.40" evidence="5 15"/>
<keyword evidence="20" id="KW-1185">Reference proteome</keyword>
<dbReference type="Pfam" id="PF00224">
    <property type="entry name" value="PK"/>
    <property type="match status" value="1"/>
</dbReference>
<gene>
    <name evidence="19" type="ORF">SAMN04487931_11610</name>
</gene>
<dbReference type="PROSITE" id="PS00110">
    <property type="entry name" value="PYRUVATE_KINASE"/>
    <property type="match status" value="1"/>
</dbReference>
<evidence type="ECO:0000256" key="10">
    <source>
        <dbReference type="ARBA" id="ARBA00022777"/>
    </source>
</evidence>
<dbReference type="Proteomes" id="UP000199608">
    <property type="component" value="Unassembled WGS sequence"/>
</dbReference>
<comment type="pathway">
    <text evidence="3 16">Carbohydrate degradation; glycolysis; pyruvate from D-glyceraldehyde 3-phosphate: step 5/5.</text>
</comment>
<evidence type="ECO:0000256" key="8">
    <source>
        <dbReference type="ARBA" id="ARBA00022723"/>
    </source>
</evidence>
<dbReference type="SUPFAM" id="SSF52935">
    <property type="entry name" value="PK C-terminal domain-like"/>
    <property type="match status" value="1"/>
</dbReference>
<dbReference type="Gene3D" id="3.20.20.60">
    <property type="entry name" value="Phosphoenolpyruvate-binding domains"/>
    <property type="match status" value="1"/>
</dbReference>
<comment type="cofactor">
    <cofactor evidence="2">
        <name>K(+)</name>
        <dbReference type="ChEBI" id="CHEBI:29103"/>
    </cofactor>
</comment>
<dbReference type="GO" id="GO:0005524">
    <property type="term" value="F:ATP binding"/>
    <property type="evidence" value="ECO:0007669"/>
    <property type="project" value="UniProtKB-KW"/>
</dbReference>
<dbReference type="FunFam" id="2.40.33.10:FF:000001">
    <property type="entry name" value="Pyruvate kinase"/>
    <property type="match status" value="1"/>
</dbReference>
<dbReference type="GO" id="GO:0016301">
    <property type="term" value="F:kinase activity"/>
    <property type="evidence" value="ECO:0007669"/>
    <property type="project" value="UniProtKB-KW"/>
</dbReference>
<dbReference type="RefSeq" id="WP_092237827.1">
    <property type="nucleotide sequence ID" value="NZ_FNLL01000016.1"/>
</dbReference>
<evidence type="ECO:0000313" key="20">
    <source>
        <dbReference type="Proteomes" id="UP000199608"/>
    </source>
</evidence>
<keyword evidence="13 16" id="KW-0324">Glycolysis</keyword>
<keyword evidence="12 16" id="KW-0460">Magnesium</keyword>
<evidence type="ECO:0000256" key="11">
    <source>
        <dbReference type="ARBA" id="ARBA00022840"/>
    </source>
</evidence>
<dbReference type="Pfam" id="PF02887">
    <property type="entry name" value="PK_C"/>
    <property type="match status" value="1"/>
</dbReference>
<keyword evidence="8" id="KW-0479">Metal-binding</keyword>
<evidence type="ECO:0000256" key="15">
    <source>
        <dbReference type="NCBIfam" id="TIGR01064"/>
    </source>
</evidence>
<evidence type="ECO:0000256" key="1">
    <source>
        <dbReference type="ARBA" id="ARBA00001946"/>
    </source>
</evidence>
<dbReference type="GO" id="GO:0030955">
    <property type="term" value="F:potassium ion binding"/>
    <property type="evidence" value="ECO:0007669"/>
    <property type="project" value="UniProtKB-UniRule"/>
</dbReference>
<dbReference type="InterPro" id="IPR001697">
    <property type="entry name" value="Pyr_Knase"/>
</dbReference>
<dbReference type="GO" id="GO:0000287">
    <property type="term" value="F:magnesium ion binding"/>
    <property type="evidence" value="ECO:0007669"/>
    <property type="project" value="UniProtKB-UniRule"/>
</dbReference>
<keyword evidence="11" id="KW-0067">ATP-binding</keyword>
<dbReference type="InterPro" id="IPR036918">
    <property type="entry name" value="Pyrv_Knase_C_sf"/>
</dbReference>
<evidence type="ECO:0000256" key="14">
    <source>
        <dbReference type="ARBA" id="ARBA00023317"/>
    </source>
</evidence>
<evidence type="ECO:0000256" key="9">
    <source>
        <dbReference type="ARBA" id="ARBA00022741"/>
    </source>
</evidence>
<dbReference type="InterPro" id="IPR015813">
    <property type="entry name" value="Pyrv/PenolPyrv_kinase-like_dom"/>
</dbReference>
<evidence type="ECO:0000256" key="12">
    <source>
        <dbReference type="ARBA" id="ARBA00022842"/>
    </source>
</evidence>
<dbReference type="InterPro" id="IPR011037">
    <property type="entry name" value="Pyrv_Knase-like_insert_dom_sf"/>
</dbReference>
<dbReference type="NCBIfam" id="NF004491">
    <property type="entry name" value="PRK05826.1"/>
    <property type="match status" value="1"/>
</dbReference>
<dbReference type="AlphaFoldDB" id="A0A1H2JVC2"/>
<feature type="domain" description="Pyruvate kinase C-terminal" evidence="18">
    <location>
        <begin position="351"/>
        <end position="457"/>
    </location>
</feature>
<evidence type="ECO:0000256" key="7">
    <source>
        <dbReference type="ARBA" id="ARBA00022679"/>
    </source>
</evidence>
<keyword evidence="9" id="KW-0547">Nucleotide-binding</keyword>
<dbReference type="SUPFAM" id="SSF51621">
    <property type="entry name" value="Phosphoenolpyruvate/pyruvate domain"/>
    <property type="match status" value="1"/>
</dbReference>
<proteinExistence type="inferred from homology"/>
<dbReference type="PANTHER" id="PTHR11817">
    <property type="entry name" value="PYRUVATE KINASE"/>
    <property type="match status" value="1"/>
</dbReference>
<feature type="domain" description="Pyruvate kinase barrel" evidence="17">
    <location>
        <begin position="3"/>
        <end position="319"/>
    </location>
</feature>
<accession>A0A1H2JVC2</accession>
<dbReference type="InterPro" id="IPR018209">
    <property type="entry name" value="Pyrv_Knase_AS"/>
</dbReference>
<dbReference type="NCBIfam" id="TIGR01064">
    <property type="entry name" value="pyruv_kin"/>
    <property type="match status" value="1"/>
</dbReference>